<evidence type="ECO:0000313" key="5">
    <source>
        <dbReference type="Proteomes" id="UP000031866"/>
    </source>
</evidence>
<comment type="similarity">
    <text evidence="1">Belongs to the IS150/IS1296 orfA family.</text>
</comment>
<dbReference type="SUPFAM" id="SSF46689">
    <property type="entry name" value="Homeodomain-like"/>
    <property type="match status" value="1"/>
</dbReference>
<dbReference type="EMBL" id="CP010086">
    <property type="protein sequence ID" value="AJH00146.1"/>
    <property type="molecule type" value="Genomic_DNA"/>
</dbReference>
<protein>
    <submittedName>
        <fullName evidence="4">Transposase</fullName>
    </submittedName>
</protein>
<organism evidence="4 5">
    <name type="scientific">Clostridium beijerinckii</name>
    <name type="common">Clostridium MP</name>
    <dbReference type="NCBI Taxonomy" id="1520"/>
    <lineage>
        <taxon>Bacteria</taxon>
        <taxon>Bacillati</taxon>
        <taxon>Bacillota</taxon>
        <taxon>Clostridia</taxon>
        <taxon>Eubacteriales</taxon>
        <taxon>Clostridiaceae</taxon>
        <taxon>Clostridium</taxon>
    </lineage>
</organism>
<accession>A0A0B5QGT4</accession>
<sequence length="226" mass="26810">MSRKTKCSLEEKLKGIKEYLSGEKAVIQICDEMGIHSATFYDWLKIYNDVGEANLIVSTKNKYYSDSLKLNAVKDYLEGKGSLRDICCIYQISSPRVLRDWIKKYNGHKTFKSHNKQRDRIMTNGRKTTYEERIEIVAFCISNNDDYQATADKFKVSYQQVYTWVRKYKANGYEELMDRRGKRKEADEFTESDKLSVQLKLIEAENRRLKMENDFLKKLKEVERRR</sequence>
<dbReference type="Pfam" id="PF13518">
    <property type="entry name" value="HTH_28"/>
    <property type="match status" value="2"/>
</dbReference>
<dbReference type="PANTHER" id="PTHR33795:SF1">
    <property type="entry name" value="INSERTION ELEMENT IS150 PROTEIN INSJ"/>
    <property type="match status" value="1"/>
</dbReference>
<dbReference type="InterPro" id="IPR055247">
    <property type="entry name" value="InsJ-like_HTH"/>
</dbReference>
<dbReference type="SUPFAM" id="SSF48295">
    <property type="entry name" value="TrpR-like"/>
    <property type="match status" value="2"/>
</dbReference>
<dbReference type="Gene3D" id="1.10.10.10">
    <property type="entry name" value="Winged helix-like DNA-binding domain superfamily/Winged helix DNA-binding domain"/>
    <property type="match status" value="2"/>
</dbReference>
<dbReference type="RefSeq" id="WP_041897749.1">
    <property type="nucleotide sequence ID" value="NZ_CP010086.2"/>
</dbReference>
<feature type="domain" description="Insertion element IS150 protein InsJ-like helix-turn-helix" evidence="3">
    <location>
        <begin position="69"/>
        <end position="108"/>
    </location>
</feature>
<dbReference type="GO" id="GO:0004803">
    <property type="term" value="F:transposase activity"/>
    <property type="evidence" value="ECO:0007669"/>
    <property type="project" value="InterPro"/>
</dbReference>
<dbReference type="PANTHER" id="PTHR33795">
    <property type="entry name" value="INSERTION ELEMENT IS150 PROTEIN INSJ"/>
    <property type="match status" value="1"/>
</dbReference>
<reference evidence="5" key="1">
    <citation type="submission" date="2014-12" db="EMBL/GenBank/DDBJ databases">
        <title>Genome sequence of Clostridium beijerinckii strain 59B.</title>
        <authorList>
            <person name="Little G.T."/>
            <person name="Minton N.P."/>
        </authorList>
    </citation>
    <scope>NUCLEOTIDE SEQUENCE [LARGE SCALE GENOMIC DNA]</scope>
    <source>
        <strain evidence="5">59B</strain>
    </source>
</reference>
<evidence type="ECO:0000259" key="3">
    <source>
        <dbReference type="Pfam" id="PF13518"/>
    </source>
</evidence>
<gene>
    <name evidence="4" type="ORF">LF65_03589</name>
</gene>
<name>A0A0B5QGT4_CLOBE</name>
<dbReference type="OrthoDB" id="9797531at2"/>
<proteinExistence type="inferred from homology"/>
<dbReference type="KEGG" id="cbei:LF65_03589"/>
<dbReference type="Proteomes" id="UP000031866">
    <property type="component" value="Chromosome"/>
</dbReference>
<dbReference type="GO" id="GO:0006313">
    <property type="term" value="P:DNA transposition"/>
    <property type="evidence" value="ECO:0007669"/>
    <property type="project" value="InterPro"/>
</dbReference>
<dbReference type="InterPro" id="IPR002514">
    <property type="entry name" value="Transposase_8"/>
</dbReference>
<keyword evidence="2" id="KW-0175">Coiled coil</keyword>
<feature type="domain" description="Insertion element IS150 protein InsJ-like helix-turn-helix" evidence="3">
    <location>
        <begin position="132"/>
        <end position="184"/>
    </location>
</feature>
<evidence type="ECO:0000256" key="1">
    <source>
        <dbReference type="ARBA" id="ARBA00038232"/>
    </source>
</evidence>
<dbReference type="InterPro" id="IPR010921">
    <property type="entry name" value="Trp_repressor/repl_initiator"/>
</dbReference>
<evidence type="ECO:0000256" key="2">
    <source>
        <dbReference type="SAM" id="Coils"/>
    </source>
</evidence>
<evidence type="ECO:0000313" key="4">
    <source>
        <dbReference type="EMBL" id="AJH00146.1"/>
    </source>
</evidence>
<dbReference type="GO" id="GO:0043565">
    <property type="term" value="F:sequence-specific DNA binding"/>
    <property type="evidence" value="ECO:0007669"/>
    <property type="project" value="InterPro"/>
</dbReference>
<feature type="coiled-coil region" evidence="2">
    <location>
        <begin position="192"/>
        <end position="219"/>
    </location>
</feature>
<dbReference type="AlphaFoldDB" id="A0A0B5QGT4"/>
<dbReference type="InterPro" id="IPR036388">
    <property type="entry name" value="WH-like_DNA-bd_sf"/>
</dbReference>
<dbReference type="Pfam" id="PF01527">
    <property type="entry name" value="HTH_Tnp_1"/>
    <property type="match status" value="1"/>
</dbReference>
<dbReference type="InterPro" id="IPR052057">
    <property type="entry name" value="IS150/IS1296_orfA-like"/>
</dbReference>
<dbReference type="InterPro" id="IPR009057">
    <property type="entry name" value="Homeodomain-like_sf"/>
</dbReference>
<dbReference type="STRING" id="1520.LF65_03589"/>